<dbReference type="InParanoid" id="A0A1Y2LWW7"/>
<dbReference type="InterPro" id="IPR024079">
    <property type="entry name" value="MetalloPept_cat_dom_sf"/>
</dbReference>
<accession>A0A1Y2LWW7</accession>
<keyword evidence="2" id="KW-1185">Reference proteome</keyword>
<evidence type="ECO:0000313" key="2">
    <source>
        <dbReference type="Proteomes" id="UP000193240"/>
    </source>
</evidence>
<dbReference type="EMBL" id="KZ107846">
    <property type="protein sequence ID" value="OSS48353.1"/>
    <property type="molecule type" value="Genomic_DNA"/>
</dbReference>
<dbReference type="Proteomes" id="UP000193240">
    <property type="component" value="Unassembled WGS sequence"/>
</dbReference>
<name>A0A1Y2LWW7_EPING</name>
<evidence type="ECO:0000313" key="1">
    <source>
        <dbReference type="EMBL" id="OSS48353.1"/>
    </source>
</evidence>
<dbReference type="GO" id="GO:0008237">
    <property type="term" value="F:metallopeptidase activity"/>
    <property type="evidence" value="ECO:0007669"/>
    <property type="project" value="InterPro"/>
</dbReference>
<sequence length="128" mass="14778">MSRGLSAAEAKRRLCEDFEFAREYKLKSVAFIKNDRLSNDPKQWDNLDEEGSYDVDSIIHYASYTFSDVQKCWKDKDNCPLLRIRKDVQGNNIGTALIGMPEHVSQGDIAWVKKYYCWPAVADQDCTM</sequence>
<dbReference type="AlphaFoldDB" id="A0A1Y2LWW7"/>
<organism evidence="1 2">
    <name type="scientific">Epicoccum nigrum</name>
    <name type="common">Soil fungus</name>
    <name type="synonym">Epicoccum purpurascens</name>
    <dbReference type="NCBI Taxonomy" id="105696"/>
    <lineage>
        <taxon>Eukaryota</taxon>
        <taxon>Fungi</taxon>
        <taxon>Dikarya</taxon>
        <taxon>Ascomycota</taxon>
        <taxon>Pezizomycotina</taxon>
        <taxon>Dothideomycetes</taxon>
        <taxon>Pleosporomycetidae</taxon>
        <taxon>Pleosporales</taxon>
        <taxon>Pleosporineae</taxon>
        <taxon>Didymellaceae</taxon>
        <taxon>Epicoccum</taxon>
    </lineage>
</organism>
<protein>
    <recommendedName>
        <fullName evidence="3">Peptidase M12A domain-containing protein</fullName>
    </recommendedName>
</protein>
<reference evidence="1 2" key="1">
    <citation type="journal article" date="2017" name="Genome Announc.">
        <title>Genome sequence of the saprophytic ascomycete Epicoccum nigrum ICMP 19927 strain isolated from New Zealand.</title>
        <authorList>
            <person name="Fokin M."/>
            <person name="Fleetwood D."/>
            <person name="Weir B.S."/>
            <person name="Villas-Boas S.G."/>
        </authorList>
    </citation>
    <scope>NUCLEOTIDE SEQUENCE [LARGE SCALE GENOMIC DNA]</scope>
    <source>
        <strain evidence="1 2">ICMP 19927</strain>
    </source>
</reference>
<dbReference type="Gene3D" id="3.40.390.10">
    <property type="entry name" value="Collagenase (Catalytic Domain)"/>
    <property type="match status" value="1"/>
</dbReference>
<proteinExistence type="predicted"/>
<gene>
    <name evidence="1" type="ORF">B5807_07774</name>
</gene>
<evidence type="ECO:0008006" key="3">
    <source>
        <dbReference type="Google" id="ProtNLM"/>
    </source>
</evidence>